<dbReference type="AlphaFoldDB" id="A0A1C7ME12"/>
<evidence type="ECO:0000313" key="1">
    <source>
        <dbReference type="EMBL" id="OBZ75153.1"/>
    </source>
</evidence>
<sequence>MCGCLLAASWNISHCAGDAPISFPPKCLLEAHKVLHSFPAVPVVHVDTLLRPSAAFDINHFAILRLSKFPSSEPGGELALSLRNGF</sequence>
<keyword evidence="2" id="KW-1185">Reference proteome</keyword>
<organism evidence="1 2">
    <name type="scientific">Grifola frondosa</name>
    <name type="common">Maitake</name>
    <name type="synonym">Polyporus frondosus</name>
    <dbReference type="NCBI Taxonomy" id="5627"/>
    <lineage>
        <taxon>Eukaryota</taxon>
        <taxon>Fungi</taxon>
        <taxon>Dikarya</taxon>
        <taxon>Basidiomycota</taxon>
        <taxon>Agaricomycotina</taxon>
        <taxon>Agaricomycetes</taxon>
        <taxon>Polyporales</taxon>
        <taxon>Grifolaceae</taxon>
        <taxon>Grifola</taxon>
    </lineage>
</organism>
<name>A0A1C7ME12_GRIFR</name>
<proteinExistence type="predicted"/>
<dbReference type="Proteomes" id="UP000092993">
    <property type="component" value="Unassembled WGS sequence"/>
</dbReference>
<accession>A0A1C7ME12</accession>
<evidence type="ECO:0000313" key="2">
    <source>
        <dbReference type="Proteomes" id="UP000092993"/>
    </source>
</evidence>
<gene>
    <name evidence="1" type="ORF">A0H81_04228</name>
</gene>
<comment type="caution">
    <text evidence="1">The sequence shown here is derived from an EMBL/GenBank/DDBJ whole genome shotgun (WGS) entry which is preliminary data.</text>
</comment>
<dbReference type="EMBL" id="LUGG01000004">
    <property type="protein sequence ID" value="OBZ75153.1"/>
    <property type="molecule type" value="Genomic_DNA"/>
</dbReference>
<protein>
    <submittedName>
        <fullName evidence="1">Uncharacterized protein</fullName>
    </submittedName>
</protein>
<reference evidence="1 2" key="1">
    <citation type="submission" date="2016-03" db="EMBL/GenBank/DDBJ databases">
        <title>Whole genome sequencing of Grifola frondosa 9006-11.</title>
        <authorList>
            <person name="Min B."/>
            <person name="Park H."/>
            <person name="Kim J.-G."/>
            <person name="Cho H."/>
            <person name="Oh Y.-L."/>
            <person name="Kong W.-S."/>
            <person name="Choi I.-G."/>
        </authorList>
    </citation>
    <scope>NUCLEOTIDE SEQUENCE [LARGE SCALE GENOMIC DNA]</scope>
    <source>
        <strain evidence="1 2">9006-11</strain>
    </source>
</reference>